<name>C9QID8_VIBOR</name>
<dbReference type="PANTHER" id="PTHR35804:SF1">
    <property type="entry name" value="LYSINE EXPORTER LYSO"/>
    <property type="match status" value="1"/>
</dbReference>
<dbReference type="eggNOG" id="COG2431">
    <property type="taxonomic scope" value="Bacteria"/>
</dbReference>
<feature type="transmembrane region" description="Helical" evidence="1">
    <location>
        <begin position="36"/>
        <end position="54"/>
    </location>
</feature>
<evidence type="ECO:0000313" key="2">
    <source>
        <dbReference type="EMBL" id="EEX92665.1"/>
    </source>
</evidence>
<feature type="transmembrane region" description="Helical" evidence="1">
    <location>
        <begin position="233"/>
        <end position="255"/>
    </location>
</feature>
<evidence type="ECO:0000313" key="4">
    <source>
        <dbReference type="Proteomes" id="UP000002817"/>
    </source>
</evidence>
<sequence>MFSGMIFIFAPLVVGYLISISKKSTLDTINVTTSNLIYVILSLMGLSLAGLDNLGQNLQLILKTTAVFFICLSLANLAVLPFVDKLMPIKTDTSNKKLPLSSMAMESAKLILVVGSGLIVGLALPFDLSWVDTASEWILFLLLFFIGIQLRNSGLTLRQILLNKHGMVIALVIIVSSMIGGIIAALILDIDIYRGLAMASGFGWYSLAGILMGDAFGPIYGGASFMIELLRELVALILIPLFIRTKPCTSIGYAGATAMDFTLPVIQTTGGVRCVPIAIVSGFILSLLVPVLMLFFVSLAG</sequence>
<gene>
    <name evidence="2" type="ORF">VIA_003310</name>
    <name evidence="3" type="ORF">VIOR3934_04504</name>
</gene>
<dbReference type="EMBL" id="AFWH01000029">
    <property type="protein sequence ID" value="EGU49619.1"/>
    <property type="molecule type" value="Genomic_DNA"/>
</dbReference>
<dbReference type="GO" id="GO:0015661">
    <property type="term" value="F:L-lysine efflux transmembrane transporter activity"/>
    <property type="evidence" value="ECO:0007669"/>
    <property type="project" value="InterPro"/>
</dbReference>
<keyword evidence="5" id="KW-1185">Reference proteome</keyword>
<feature type="transmembrane region" description="Helical" evidence="1">
    <location>
        <begin position="137"/>
        <end position="155"/>
    </location>
</feature>
<dbReference type="STRING" id="675816.VIA_003310"/>
<feature type="transmembrane region" description="Helical" evidence="1">
    <location>
        <begin position="275"/>
        <end position="297"/>
    </location>
</feature>
<accession>C9QID8</accession>
<dbReference type="Proteomes" id="UP000002817">
    <property type="component" value="Unassembled WGS sequence"/>
</dbReference>
<protein>
    <submittedName>
        <fullName evidence="2">Membrane protein</fullName>
    </submittedName>
</protein>
<dbReference type="RefSeq" id="WP_004414420.1">
    <property type="nucleotide sequence ID" value="NZ_ACZV01000005.1"/>
</dbReference>
<reference evidence="2 5" key="1">
    <citation type="submission" date="2009-10" db="EMBL/GenBank/DDBJ databases">
        <authorList>
            <consortium name="Los Alamos National Laboratory (LANL)"/>
            <consortium name="National Microbial Pathogen Data Resource (NMPDR)"/>
            <person name="Munk A.C."/>
            <person name="Chertkov O."/>
            <person name="Tapia R."/>
            <person name="Green L."/>
            <person name="Rogers Y."/>
            <person name="Detter J.C."/>
            <person name="Bruce D."/>
            <person name="Brettin T.S."/>
            <person name="Colwell R.R."/>
            <person name="Huq A."/>
            <person name="Grim C.J."/>
            <person name="Hasan N.A."/>
            <person name="Bartels D."/>
            <person name="Vonstein V."/>
        </authorList>
    </citation>
    <scope>NUCLEOTIDE SEQUENCE [LARGE SCALE GENOMIC DNA]</scope>
    <source>
        <strain evidence="2 5">CIP 102891</strain>
    </source>
</reference>
<proteinExistence type="predicted"/>
<evidence type="ECO:0000256" key="1">
    <source>
        <dbReference type="SAM" id="Phobius"/>
    </source>
</evidence>
<reference evidence="3 4" key="3">
    <citation type="journal article" date="2012" name="Int. J. Syst. Evol. Microbiol.">
        <title>Vibrio caribbeanicus sp. nov., isolated from the marine sponge Scleritoderma cyanea.</title>
        <authorList>
            <person name="Hoffmann M."/>
            <person name="Monday S.R."/>
            <person name="Allard M.W."/>
            <person name="Strain E.A."/>
            <person name="Whittaker P."/>
            <person name="Naum M."/>
            <person name="McCarthy P.J."/>
            <person name="Lopez J.V."/>
            <person name="Fischer M."/>
            <person name="Brown E.W."/>
        </authorList>
    </citation>
    <scope>NUCLEOTIDE SEQUENCE [LARGE SCALE GENOMIC DNA]</scope>
    <source>
        <strain evidence="3">CIP 102891</strain>
        <strain evidence="4">CIP 102891 / ATCC 33934</strain>
    </source>
</reference>
<dbReference type="PATRIC" id="fig|675816.5.peg.2405"/>
<keyword evidence="1" id="KW-1133">Transmembrane helix</keyword>
<reference evidence="3" key="2">
    <citation type="submission" date="2011-08" db="EMBL/GenBank/DDBJ databases">
        <authorList>
            <person name="Hoffman M."/>
            <person name="Strain E.A."/>
            <person name="Brown E."/>
            <person name="Allard M.W."/>
        </authorList>
    </citation>
    <scope>NUCLEOTIDE SEQUENCE</scope>
    <source>
        <strain evidence="3">CIP 102891</strain>
    </source>
</reference>
<keyword evidence="1" id="KW-0812">Transmembrane</keyword>
<feature type="transmembrane region" description="Helical" evidence="1">
    <location>
        <begin position="60"/>
        <end position="83"/>
    </location>
</feature>
<dbReference type="EMBL" id="ACZV01000005">
    <property type="protein sequence ID" value="EEX92665.1"/>
    <property type="molecule type" value="Genomic_DNA"/>
</dbReference>
<dbReference type="InterPro" id="IPR005642">
    <property type="entry name" value="LysO"/>
</dbReference>
<feature type="transmembrane region" description="Helical" evidence="1">
    <location>
        <begin position="202"/>
        <end position="221"/>
    </location>
</feature>
<evidence type="ECO:0000313" key="3">
    <source>
        <dbReference type="EMBL" id="EGU49619.1"/>
    </source>
</evidence>
<comment type="caution">
    <text evidence="3">The sequence shown here is derived from an EMBL/GenBank/DDBJ whole genome shotgun (WGS) entry which is preliminary data.</text>
</comment>
<dbReference type="PANTHER" id="PTHR35804">
    <property type="entry name" value="LYSINE EXPORTER LYSO"/>
    <property type="match status" value="1"/>
</dbReference>
<feature type="transmembrane region" description="Helical" evidence="1">
    <location>
        <begin position="104"/>
        <end position="125"/>
    </location>
</feature>
<dbReference type="GO" id="GO:0005886">
    <property type="term" value="C:plasma membrane"/>
    <property type="evidence" value="ECO:0007669"/>
    <property type="project" value="TreeGrafter"/>
</dbReference>
<keyword evidence="1" id="KW-0472">Membrane</keyword>
<dbReference type="Pfam" id="PF03956">
    <property type="entry name" value="Lys_export"/>
    <property type="match status" value="1"/>
</dbReference>
<feature type="transmembrane region" description="Helical" evidence="1">
    <location>
        <begin position="6"/>
        <end position="24"/>
    </location>
</feature>
<dbReference type="AlphaFoldDB" id="C9QID8"/>
<organism evidence="3 4">
    <name type="scientific">Vibrio orientalis CIP 102891 = ATCC 33934</name>
    <dbReference type="NCBI Taxonomy" id="675816"/>
    <lineage>
        <taxon>Bacteria</taxon>
        <taxon>Pseudomonadati</taxon>
        <taxon>Pseudomonadota</taxon>
        <taxon>Gammaproteobacteria</taxon>
        <taxon>Vibrionales</taxon>
        <taxon>Vibrionaceae</taxon>
        <taxon>Vibrio</taxon>
        <taxon>Vibrio oreintalis group</taxon>
    </lineage>
</organism>
<feature type="transmembrane region" description="Helical" evidence="1">
    <location>
        <begin position="167"/>
        <end position="190"/>
    </location>
</feature>
<evidence type="ECO:0000313" key="5">
    <source>
        <dbReference type="Proteomes" id="UP000003515"/>
    </source>
</evidence>
<dbReference type="OrthoDB" id="5451742at2"/>
<dbReference type="Proteomes" id="UP000003515">
    <property type="component" value="Unassembled WGS sequence"/>
</dbReference>